<keyword evidence="7" id="KW-0547">Nucleotide-binding</keyword>
<dbReference type="PANTHER" id="PTHR33540:SF2">
    <property type="entry name" value="TRNA THREONYLCARBAMOYLADENOSINE BIOSYNTHESIS PROTEIN TSAE"/>
    <property type="match status" value="1"/>
</dbReference>
<dbReference type="InterPro" id="IPR003442">
    <property type="entry name" value="T6A_TsaE"/>
</dbReference>
<proteinExistence type="inferred from homology"/>
<gene>
    <name evidence="11" type="ORF">CAK95_11005</name>
</gene>
<dbReference type="OrthoDB" id="9809275at2"/>
<dbReference type="GO" id="GO:0046872">
    <property type="term" value="F:metal ion binding"/>
    <property type="evidence" value="ECO:0007669"/>
    <property type="project" value="UniProtKB-KW"/>
</dbReference>
<evidence type="ECO:0000256" key="10">
    <source>
        <dbReference type="ARBA" id="ARBA00032441"/>
    </source>
</evidence>
<dbReference type="InterPro" id="IPR012180">
    <property type="entry name" value="Bifunc_ATPase/PTrfase"/>
</dbReference>
<comment type="similarity">
    <text evidence="2">Belongs to the TsaE family.</text>
</comment>
<name>A0A1W6ZQE5_9HYPH</name>
<sequence>MAATTTLSRETSFTVALDNEQATTRFAAEIANALEPGNFVTLSGDLGAGKTTFARALIRFLAGDAAIPVPSPTFTLIQNYDLPRFPIVHADLYRLSGRDELAELGLDDLADGSVVLMEWPDRASDWLPADRIDLSFQLSPSRALDYRDVRVTGYGKLGRRVERIAALRNFLHDASLAVADRKRMQGDASTRIYERIRSNGSSAILMNAPQRTDGPPVRNGKPYSAIAHLAEDVTPFVAMADGLRAQGFSAPEIYAADLKNGFLLLEDFGSEVFVAGQPPAPIASRYEEAVDLLVTLHAKTLPATLPVRGTTPYTIPRYDLDAFLIEAELLLDWYVPHRGLAADDAARSQFRKLWQEALQPALNGPQTWVLRDFHSPNLHWLPNRQGISRVGLLDFQDALIGPAAYDVASLLQDARVDVPDTLESEWLARYIQKRTEQDMRFDAEAFRAIYAVMVAQRSTKILGIFARLDKRDGKPQYLRHMPRVWRYLQGALAHPALAGLARWYKDNVPAFDGL</sequence>
<keyword evidence="12" id="KW-1185">Reference proteome</keyword>
<keyword evidence="11" id="KW-0808">Transferase</keyword>
<dbReference type="Gene3D" id="3.40.50.300">
    <property type="entry name" value="P-loop containing nucleotide triphosphate hydrolases"/>
    <property type="match status" value="1"/>
</dbReference>
<dbReference type="AlphaFoldDB" id="A0A1W6ZQE5"/>
<dbReference type="Proteomes" id="UP000194137">
    <property type="component" value="Chromosome"/>
</dbReference>
<evidence type="ECO:0000313" key="12">
    <source>
        <dbReference type="Proteomes" id="UP000194137"/>
    </source>
</evidence>
<dbReference type="GO" id="GO:0005737">
    <property type="term" value="C:cytoplasm"/>
    <property type="evidence" value="ECO:0007669"/>
    <property type="project" value="UniProtKB-SubCell"/>
</dbReference>
<dbReference type="Gene3D" id="3.30.200.20">
    <property type="entry name" value="Phosphorylase Kinase, domain 1"/>
    <property type="match status" value="1"/>
</dbReference>
<dbReference type="PANTHER" id="PTHR33540">
    <property type="entry name" value="TRNA THREONYLCARBAMOYLADENOSINE BIOSYNTHESIS PROTEIN TSAE"/>
    <property type="match status" value="1"/>
</dbReference>
<dbReference type="GO" id="GO:0002949">
    <property type="term" value="P:tRNA threonylcarbamoyladenosine modification"/>
    <property type="evidence" value="ECO:0007669"/>
    <property type="project" value="InterPro"/>
</dbReference>
<dbReference type="Pfam" id="PF02367">
    <property type="entry name" value="TsaE"/>
    <property type="match status" value="1"/>
</dbReference>
<dbReference type="RefSeq" id="WP_086087961.1">
    <property type="nucleotide sequence ID" value="NZ_CP021112.1"/>
</dbReference>
<keyword evidence="4" id="KW-0963">Cytoplasm</keyword>
<dbReference type="Gene3D" id="3.90.1200.10">
    <property type="match status" value="1"/>
</dbReference>
<dbReference type="Pfam" id="PF01636">
    <property type="entry name" value="APH"/>
    <property type="match status" value="1"/>
</dbReference>
<evidence type="ECO:0000256" key="5">
    <source>
        <dbReference type="ARBA" id="ARBA00022694"/>
    </source>
</evidence>
<keyword evidence="5" id="KW-0819">tRNA processing</keyword>
<keyword evidence="6" id="KW-0479">Metal-binding</keyword>
<dbReference type="InterPro" id="IPR027417">
    <property type="entry name" value="P-loop_NTPase"/>
</dbReference>
<evidence type="ECO:0000256" key="1">
    <source>
        <dbReference type="ARBA" id="ARBA00004496"/>
    </source>
</evidence>
<dbReference type="NCBIfam" id="TIGR00150">
    <property type="entry name" value="T6A_YjeE"/>
    <property type="match status" value="1"/>
</dbReference>
<dbReference type="KEGG" id="psin:CAK95_11005"/>
<evidence type="ECO:0000256" key="2">
    <source>
        <dbReference type="ARBA" id="ARBA00007599"/>
    </source>
</evidence>
<dbReference type="STRING" id="1235591.CAK95_11005"/>
<keyword evidence="9" id="KW-0460">Magnesium</keyword>
<comment type="subcellular location">
    <subcellularLocation>
        <location evidence="1">Cytoplasm</location>
    </subcellularLocation>
</comment>
<evidence type="ECO:0000256" key="9">
    <source>
        <dbReference type="ARBA" id="ARBA00022842"/>
    </source>
</evidence>
<dbReference type="GO" id="GO:0016740">
    <property type="term" value="F:transferase activity"/>
    <property type="evidence" value="ECO:0007669"/>
    <property type="project" value="UniProtKB-KW"/>
</dbReference>
<dbReference type="GO" id="GO:0005524">
    <property type="term" value="F:ATP binding"/>
    <property type="evidence" value="ECO:0007669"/>
    <property type="project" value="UniProtKB-KW"/>
</dbReference>
<accession>A0A1W6ZQE5</accession>
<evidence type="ECO:0000256" key="4">
    <source>
        <dbReference type="ARBA" id="ARBA00022490"/>
    </source>
</evidence>
<reference evidence="11 12" key="1">
    <citation type="submission" date="2017-05" db="EMBL/GenBank/DDBJ databases">
        <title>Full genome sequence of Pseudorhodoplanes sinuspersici.</title>
        <authorList>
            <person name="Dastgheib S.M.M."/>
            <person name="Shavandi M."/>
            <person name="Tirandaz H."/>
        </authorList>
    </citation>
    <scope>NUCLEOTIDE SEQUENCE [LARGE SCALE GENOMIC DNA]</scope>
    <source>
        <strain evidence="11 12">RIPI110</strain>
    </source>
</reference>
<dbReference type="SUPFAM" id="SSF56112">
    <property type="entry name" value="Protein kinase-like (PK-like)"/>
    <property type="match status" value="1"/>
</dbReference>
<dbReference type="InterPro" id="IPR002575">
    <property type="entry name" value="Aminoglycoside_PTrfase"/>
</dbReference>
<keyword evidence="8" id="KW-0067">ATP-binding</keyword>
<evidence type="ECO:0000256" key="8">
    <source>
        <dbReference type="ARBA" id="ARBA00022840"/>
    </source>
</evidence>
<organism evidence="11 12">
    <name type="scientific">Pseudorhodoplanes sinuspersici</name>
    <dbReference type="NCBI Taxonomy" id="1235591"/>
    <lineage>
        <taxon>Bacteria</taxon>
        <taxon>Pseudomonadati</taxon>
        <taxon>Pseudomonadota</taxon>
        <taxon>Alphaproteobacteria</taxon>
        <taxon>Hyphomicrobiales</taxon>
        <taxon>Pseudorhodoplanes</taxon>
    </lineage>
</organism>
<protein>
    <recommendedName>
        <fullName evidence="3">tRNA threonylcarbamoyladenosine biosynthesis protein TsaE</fullName>
    </recommendedName>
    <alternativeName>
        <fullName evidence="10">t(6)A37 threonylcarbamoyladenosine biosynthesis protein TsaE</fullName>
    </alternativeName>
</protein>
<dbReference type="PIRSF" id="PIRSF036599">
    <property type="entry name" value="AtpPhos"/>
    <property type="match status" value="1"/>
</dbReference>
<dbReference type="SUPFAM" id="SSF52540">
    <property type="entry name" value="P-loop containing nucleoside triphosphate hydrolases"/>
    <property type="match status" value="1"/>
</dbReference>
<evidence type="ECO:0000256" key="6">
    <source>
        <dbReference type="ARBA" id="ARBA00022723"/>
    </source>
</evidence>
<dbReference type="EMBL" id="CP021112">
    <property type="protein sequence ID" value="ARP99552.1"/>
    <property type="molecule type" value="Genomic_DNA"/>
</dbReference>
<evidence type="ECO:0000256" key="3">
    <source>
        <dbReference type="ARBA" id="ARBA00019010"/>
    </source>
</evidence>
<dbReference type="InterPro" id="IPR011009">
    <property type="entry name" value="Kinase-like_dom_sf"/>
</dbReference>
<evidence type="ECO:0000256" key="7">
    <source>
        <dbReference type="ARBA" id="ARBA00022741"/>
    </source>
</evidence>
<evidence type="ECO:0000313" key="11">
    <source>
        <dbReference type="EMBL" id="ARP99552.1"/>
    </source>
</evidence>